<reference evidence="3" key="2">
    <citation type="submission" date="2020-11" db="EMBL/GenBank/DDBJ databases">
        <authorList>
            <person name="McCartney M.A."/>
            <person name="Auch B."/>
            <person name="Kono T."/>
            <person name="Mallez S."/>
            <person name="Becker A."/>
            <person name="Gohl D.M."/>
            <person name="Silverstein K.A.T."/>
            <person name="Koren S."/>
            <person name="Bechman K.B."/>
            <person name="Herman A."/>
            <person name="Abrahante J.E."/>
            <person name="Garbe J."/>
        </authorList>
    </citation>
    <scope>NUCLEOTIDE SEQUENCE</scope>
    <source>
        <strain evidence="3">Duluth1</strain>
        <tissue evidence="3">Whole animal</tissue>
    </source>
</reference>
<proteinExistence type="predicted"/>
<sequence>MDDSADTKQSKEMDDIAETATDETANHKDEKYEEGEHFPPTCRKSVDENANTAPTNITTTCFGKTRLKPLLKKFVLRAMMILHSVLSAWRVVISRGDHRFWALVAGNVIWAVEIFFSIKKWNVRKQSRWRPSFVVYLLLLLPAIWLLQLHQYDVARSEQPTQNTTGSEGSTLDNLLNIEGTTWIVVIQETLIYVLLVGRWLNDDVAGKNLSQQLMNFLASASDIMELYALFDLPVVQTHFPSTIAVLAIWSSSFIQFIPVLTKTKNRSNAVADSSPPSIEAGENRKSAPSSQIFDIAEVVLAFLFQDGPFLAIRLFIIINFKTITHSLFFFVIKNFITIMLLIYRLAVLLKAKPGKKQQ</sequence>
<evidence type="ECO:0000256" key="2">
    <source>
        <dbReference type="SAM" id="Phobius"/>
    </source>
</evidence>
<keyword evidence="2" id="KW-1133">Transmembrane helix</keyword>
<feature type="compositionally biased region" description="Basic and acidic residues" evidence="1">
    <location>
        <begin position="1"/>
        <end position="14"/>
    </location>
</feature>
<gene>
    <name evidence="3" type="ORF">DPMN_067508</name>
</gene>
<dbReference type="AlphaFoldDB" id="A0A9D3YY26"/>
<name>A0A9D3YY26_DREPO</name>
<reference evidence="3" key="1">
    <citation type="journal article" date="2019" name="bioRxiv">
        <title>The Genome of the Zebra Mussel, Dreissena polymorpha: A Resource for Invasive Species Research.</title>
        <authorList>
            <person name="McCartney M.A."/>
            <person name="Auch B."/>
            <person name="Kono T."/>
            <person name="Mallez S."/>
            <person name="Zhang Y."/>
            <person name="Obille A."/>
            <person name="Becker A."/>
            <person name="Abrahante J.E."/>
            <person name="Garbe J."/>
            <person name="Badalamenti J.P."/>
            <person name="Herman A."/>
            <person name="Mangelson H."/>
            <person name="Liachko I."/>
            <person name="Sullivan S."/>
            <person name="Sone E.D."/>
            <person name="Koren S."/>
            <person name="Silverstein K.A.T."/>
            <person name="Beckman K.B."/>
            <person name="Gohl D.M."/>
        </authorList>
    </citation>
    <scope>NUCLEOTIDE SEQUENCE</scope>
    <source>
        <strain evidence="3">Duluth1</strain>
        <tissue evidence="3">Whole animal</tissue>
    </source>
</reference>
<dbReference type="Pfam" id="PF09772">
    <property type="entry name" value="Tmem26"/>
    <property type="match status" value="1"/>
</dbReference>
<dbReference type="InterPro" id="IPR019169">
    <property type="entry name" value="Transmembrane_26"/>
</dbReference>
<keyword evidence="2" id="KW-0472">Membrane</keyword>
<feature type="transmembrane region" description="Helical" evidence="2">
    <location>
        <begin position="243"/>
        <end position="261"/>
    </location>
</feature>
<feature type="transmembrane region" description="Helical" evidence="2">
    <location>
        <begin position="130"/>
        <end position="147"/>
    </location>
</feature>
<dbReference type="PANTHER" id="PTHR22168">
    <property type="entry name" value="TMEM26 PROTEIN"/>
    <property type="match status" value="1"/>
</dbReference>
<feature type="region of interest" description="Disordered" evidence="1">
    <location>
        <begin position="1"/>
        <end position="49"/>
    </location>
</feature>
<dbReference type="EMBL" id="JAIWYP010000014">
    <property type="protein sequence ID" value="KAH3708069.1"/>
    <property type="molecule type" value="Genomic_DNA"/>
</dbReference>
<feature type="transmembrane region" description="Helical" evidence="2">
    <location>
        <begin position="327"/>
        <end position="350"/>
    </location>
</feature>
<accession>A0A9D3YY26</accession>
<feature type="transmembrane region" description="Helical" evidence="2">
    <location>
        <begin position="99"/>
        <end position="118"/>
    </location>
</feature>
<comment type="caution">
    <text evidence="3">The sequence shown here is derived from an EMBL/GenBank/DDBJ whole genome shotgun (WGS) entry which is preliminary data.</text>
</comment>
<dbReference type="OrthoDB" id="10042902at2759"/>
<evidence type="ECO:0000313" key="3">
    <source>
        <dbReference type="EMBL" id="KAH3708069.1"/>
    </source>
</evidence>
<keyword evidence="4" id="KW-1185">Reference proteome</keyword>
<protein>
    <recommendedName>
        <fullName evidence="5">Transmembrane protein 26</fullName>
    </recommendedName>
</protein>
<evidence type="ECO:0000313" key="4">
    <source>
        <dbReference type="Proteomes" id="UP000828390"/>
    </source>
</evidence>
<evidence type="ECO:0000256" key="1">
    <source>
        <dbReference type="SAM" id="MobiDB-lite"/>
    </source>
</evidence>
<evidence type="ECO:0008006" key="5">
    <source>
        <dbReference type="Google" id="ProtNLM"/>
    </source>
</evidence>
<feature type="compositionally biased region" description="Basic and acidic residues" evidence="1">
    <location>
        <begin position="24"/>
        <end position="37"/>
    </location>
</feature>
<feature type="transmembrane region" description="Helical" evidence="2">
    <location>
        <begin position="74"/>
        <end position="93"/>
    </location>
</feature>
<organism evidence="3 4">
    <name type="scientific">Dreissena polymorpha</name>
    <name type="common">Zebra mussel</name>
    <name type="synonym">Mytilus polymorpha</name>
    <dbReference type="NCBI Taxonomy" id="45954"/>
    <lineage>
        <taxon>Eukaryota</taxon>
        <taxon>Metazoa</taxon>
        <taxon>Spiralia</taxon>
        <taxon>Lophotrochozoa</taxon>
        <taxon>Mollusca</taxon>
        <taxon>Bivalvia</taxon>
        <taxon>Autobranchia</taxon>
        <taxon>Heteroconchia</taxon>
        <taxon>Euheterodonta</taxon>
        <taxon>Imparidentia</taxon>
        <taxon>Neoheterodontei</taxon>
        <taxon>Myida</taxon>
        <taxon>Dreissenoidea</taxon>
        <taxon>Dreissenidae</taxon>
        <taxon>Dreissena</taxon>
    </lineage>
</organism>
<feature type="transmembrane region" description="Helical" evidence="2">
    <location>
        <begin position="299"/>
        <end position="321"/>
    </location>
</feature>
<dbReference type="Proteomes" id="UP000828390">
    <property type="component" value="Unassembled WGS sequence"/>
</dbReference>
<keyword evidence="2" id="KW-0812">Transmembrane</keyword>